<gene>
    <name evidence="1" type="primary">gCPXV0135</name>
</gene>
<organismHost>
    <name type="scientific">Apodemus sylvaticus</name>
    <name type="common">European woodmouse</name>
    <dbReference type="NCBI Taxonomy" id="10129"/>
</organismHost>
<organismHost>
    <name type="scientific">Myodes glareolus</name>
    <name type="common">Bank vole</name>
    <name type="synonym">Clethrionomys glareolus</name>
    <dbReference type="NCBI Taxonomy" id="447135"/>
</organismHost>
<dbReference type="EMBL" id="LT993226">
    <property type="protein sequence ID" value="SPN67944.1"/>
    <property type="molecule type" value="Genomic_DNA"/>
</dbReference>
<organismHost>
    <name type="scientific">Loxodonta africana</name>
    <name type="common">African elephant</name>
    <dbReference type="NCBI Taxonomy" id="9785"/>
</organismHost>
<proteinExistence type="predicted"/>
<reference evidence="1" key="1">
    <citation type="submission" date="2018-04" db="EMBL/GenBank/DDBJ databases">
        <authorList>
            <person name="Go L.Y."/>
            <person name="Mitchell J.A."/>
        </authorList>
    </citation>
    <scope>NUCLEOTIDE SEQUENCE</scope>
    <source>
        <strain evidence="1">Ger/2014/Human</strain>
    </source>
</reference>
<organismHost>
    <name type="scientific">Bos taurus</name>
    <name type="common">Bovine</name>
    <dbReference type="NCBI Taxonomy" id="9913"/>
</organismHost>
<organism evidence="1">
    <name type="scientific">Cowpox virus</name>
    <name type="common">CPV</name>
    <dbReference type="NCBI Taxonomy" id="10243"/>
    <lineage>
        <taxon>Viruses</taxon>
        <taxon>Varidnaviria</taxon>
        <taxon>Bamfordvirae</taxon>
        <taxon>Nucleocytoviricota</taxon>
        <taxon>Pokkesviricetes</taxon>
        <taxon>Chitovirales</taxon>
        <taxon>Poxviridae</taxon>
        <taxon>Chordopoxvirinae</taxon>
        <taxon>Orthopoxvirus</taxon>
        <taxon>Orthopoxvirus cowpox</taxon>
    </lineage>
</organism>
<organismHost>
    <name type="scientific">Mus musculus</name>
    <name type="common">Mouse</name>
    <dbReference type="NCBI Taxonomy" id="10090"/>
</organismHost>
<dbReference type="Proteomes" id="UP000279063">
    <property type="component" value="Segment"/>
</dbReference>
<organismHost>
    <name type="scientific">Homo sapiens</name>
    <name type="common">Human</name>
    <dbReference type="NCBI Taxonomy" id="9606"/>
</organismHost>
<evidence type="ECO:0000313" key="1">
    <source>
        <dbReference type="EMBL" id="SPN67944.1"/>
    </source>
</evidence>
<protein>
    <submittedName>
        <fullName evidence="1">Uncharacterized protein</fullName>
    </submittedName>
</protein>
<accession>A0A2R8F5S5</accession>
<sequence length="68" mass="7950">MAFINDDAYSTLGINSFDISKKFISKILIIVINKNTILRYLWSVSEYSVHPRIFYQSLFTNKIIAQFV</sequence>
<name>A0A2R8F5S5_COWPX</name>
<organismHost>
    <name type="scientific">Felis catus</name>
    <name type="common">Cat</name>
    <name type="synonym">Felis silvestris catus</name>
    <dbReference type="NCBI Taxonomy" id="9685"/>
</organismHost>
<organismHost>
    <name type="scientific">Microtus agrestis</name>
    <name type="common">Short-tailed field vole</name>
    <dbReference type="NCBI Taxonomy" id="29092"/>
</organismHost>